<dbReference type="EMBL" id="BOMF01000103">
    <property type="protein sequence ID" value="GID48170.1"/>
    <property type="molecule type" value="Genomic_DNA"/>
</dbReference>
<evidence type="ECO:0008006" key="2">
    <source>
        <dbReference type="Google" id="ProtNLM"/>
    </source>
</evidence>
<accession>A0ABQ3WPG1</accession>
<name>A0ABQ3WPG1_9ACTN</name>
<comment type="caution">
    <text evidence="1">The sequence shown here is derived from an EMBL/GenBank/DDBJ whole genome shotgun (WGS) entry which is preliminary data.</text>
</comment>
<reference evidence="1" key="1">
    <citation type="submission" date="2021-01" db="EMBL/GenBank/DDBJ databases">
        <title>Whole genome shotgun sequence of Actinoplanes capillaceus NBRC 16408.</title>
        <authorList>
            <person name="Komaki H."/>
            <person name="Tamura T."/>
        </authorList>
    </citation>
    <scope>NUCLEOTIDE SEQUENCE [LARGE SCALE GENOMIC DNA]</scope>
    <source>
        <strain evidence="1">NBRC 16408</strain>
    </source>
</reference>
<dbReference type="NCBIfam" id="NF042914">
    <property type="entry name" value="SAV915_dom"/>
    <property type="match status" value="1"/>
</dbReference>
<gene>
    <name evidence="1" type="ORF">Aca07nite_54450</name>
</gene>
<sequence>MSDHSTTDGEPPTRRALPPYVYIPCSPVREGDTELAVDLRPTQSGQVALLVYSALDRLVDSCGESQPWTVLPATELERIQEATGFELILLDVCIPERLRRGAEGDQP</sequence>
<evidence type="ECO:0000313" key="1">
    <source>
        <dbReference type="EMBL" id="GID48170.1"/>
    </source>
</evidence>
<proteinExistence type="predicted"/>
<dbReference type="RefSeq" id="WP_204298266.1">
    <property type="nucleotide sequence ID" value="NZ_BAAAGQ010000014.1"/>
</dbReference>
<dbReference type="InterPro" id="IPR049975">
    <property type="entry name" value="SAV_915-like_dom"/>
</dbReference>
<organism evidence="1">
    <name type="scientific">Actinoplanes campanulatus</name>
    <dbReference type="NCBI Taxonomy" id="113559"/>
    <lineage>
        <taxon>Bacteria</taxon>
        <taxon>Bacillati</taxon>
        <taxon>Actinomycetota</taxon>
        <taxon>Actinomycetes</taxon>
        <taxon>Micromonosporales</taxon>
        <taxon>Micromonosporaceae</taxon>
        <taxon>Actinoplanes</taxon>
    </lineage>
</organism>
<protein>
    <recommendedName>
        <fullName evidence="2">SseB protein N-terminal domain-containing protein</fullName>
    </recommendedName>
</protein>